<dbReference type="InterPro" id="IPR044039">
    <property type="entry name" value="DUF5745"/>
</dbReference>
<accession>A0A7K9G2F5</accession>
<feature type="region of interest" description="Disordered" evidence="2">
    <location>
        <begin position="306"/>
        <end position="361"/>
    </location>
</feature>
<feature type="compositionally biased region" description="Low complexity" evidence="2">
    <location>
        <begin position="244"/>
        <end position="256"/>
    </location>
</feature>
<gene>
    <name evidence="4" type="primary">Cep95</name>
    <name evidence="4" type="ORF">STEPAR_R01657</name>
</gene>
<feature type="coiled-coil region" evidence="1">
    <location>
        <begin position="757"/>
        <end position="788"/>
    </location>
</feature>
<dbReference type="InterPro" id="IPR026619">
    <property type="entry name" value="CEP95"/>
</dbReference>
<sequence>IDWVGVANDLLRSCHINQHIKHLSECGADVFVHLYESILGEKVPDFIATPRSQEDDAHNVQAVIDSLALDYLQVSLSHITGENIVKGERESIRNLLEIFDGLLEYLTEEASESSQNGDEANELSNNEIQIASQEQLESNAGQLRQPSIFLSVEGSQSELFVPSWDEDGSESTSELIRLGDTAHSFSKREEGSMESVHSSEPQKESLNASATKLVKPVQQAIPLLPPFQPSEARPHYPGWRDYHSSNSQSAALANSQGGKIPTVSTVQSIPSTNTYLSSASAAGDKVVSNDAEDNVAKVPWIYGTSSASSSQQKLSQTPRPESRYLPRKKRQVQYENSTTDSLEESLSHRTTKEKLSEQELHEASEKLSCRLNELDSMLKRALGGQTREEELTDEDTLSHHSDSVMDYRRRKAEQATAPLRYPSRPRSLSPASPSSQHQLFSELEDKPCSNGTGQIRKIRSQLQKERDERTKKVKTVAKAYEDELRIYEAQERLRLSKLREVIRETEQEYKENIFREPPKMPQPVKVYSRKTTPRNPKYSQWIPKRGTVKPKKAAPMKVRDDDLLFQLLEEFPHLHISHHTMNKMWQQQLAHTEQLKAASVRTRPKLQNKVQQALKKHELLLAIIKKDQDHNKRLQELRQRICRQKWAQNKVREKRQQIARARKYYEDYRVQLRARMMRARTREERIFKNLFEEGLEIQKQRLKDLRAYAQEKRAEQRREHQNELESMENFYKDQFSMLAEALSQERQEIQTREKAQAQMLQKTKRELRSRMEKEIEQLQAAIMQSDDDTFFQELEADRLKSRLQMASFQYSKSRFL</sequence>
<dbReference type="EMBL" id="VWZL01006768">
    <property type="protein sequence ID" value="NXG95071.1"/>
    <property type="molecule type" value="Genomic_DNA"/>
</dbReference>
<evidence type="ECO:0000256" key="1">
    <source>
        <dbReference type="SAM" id="Coils"/>
    </source>
</evidence>
<dbReference type="Pfam" id="PF19016">
    <property type="entry name" value="DUF5745"/>
    <property type="match status" value="1"/>
</dbReference>
<feature type="compositionally biased region" description="Polar residues" evidence="2">
    <location>
        <begin position="195"/>
        <end position="208"/>
    </location>
</feature>
<evidence type="ECO:0000259" key="3">
    <source>
        <dbReference type="Pfam" id="PF19016"/>
    </source>
</evidence>
<evidence type="ECO:0000313" key="4">
    <source>
        <dbReference type="EMBL" id="NXG95071.1"/>
    </source>
</evidence>
<dbReference type="Gene3D" id="1.10.418.10">
    <property type="entry name" value="Calponin-like domain"/>
    <property type="match status" value="1"/>
</dbReference>
<name>A0A7K9G2F5_STEPR</name>
<keyword evidence="5" id="KW-1185">Reference proteome</keyword>
<dbReference type="PANTHER" id="PTHR22545:SF0">
    <property type="entry name" value="CENTROSOMAL PROTEIN OF 95 KDA"/>
    <property type="match status" value="1"/>
</dbReference>
<feature type="domain" description="DUF5745" evidence="3">
    <location>
        <begin position="44"/>
        <end position="102"/>
    </location>
</feature>
<evidence type="ECO:0000256" key="2">
    <source>
        <dbReference type="SAM" id="MobiDB-lite"/>
    </source>
</evidence>
<comment type="caution">
    <text evidence="4">The sequence shown here is derived from an EMBL/GenBank/DDBJ whole genome shotgun (WGS) entry which is preliminary data.</text>
</comment>
<dbReference type="InterPro" id="IPR036872">
    <property type="entry name" value="CH_dom_sf"/>
</dbReference>
<feature type="region of interest" description="Disordered" evidence="2">
    <location>
        <begin position="224"/>
        <end position="258"/>
    </location>
</feature>
<dbReference type="GO" id="GO:0005813">
    <property type="term" value="C:centrosome"/>
    <property type="evidence" value="ECO:0007669"/>
    <property type="project" value="InterPro"/>
</dbReference>
<reference evidence="4 5" key="1">
    <citation type="submission" date="2019-09" db="EMBL/GenBank/DDBJ databases">
        <title>Bird 10,000 Genomes (B10K) Project - Family phase.</title>
        <authorList>
            <person name="Zhang G."/>
        </authorList>
    </citation>
    <scope>NUCLEOTIDE SEQUENCE [LARGE SCALE GENOMIC DNA]</scope>
    <source>
        <strain evidence="4">B10K-DU-001-20</strain>
        <tissue evidence="4">Muscle</tissue>
    </source>
</reference>
<dbReference type="PANTHER" id="PTHR22545">
    <property type="entry name" value="CENTROSOMAL PROTEIN OF 95 KDA"/>
    <property type="match status" value="1"/>
</dbReference>
<feature type="compositionally biased region" description="Low complexity" evidence="2">
    <location>
        <begin position="306"/>
        <end position="316"/>
    </location>
</feature>
<feature type="compositionally biased region" description="Basic and acidic residues" evidence="2">
    <location>
        <begin position="232"/>
        <end position="243"/>
    </location>
</feature>
<keyword evidence="1" id="KW-0175">Coiled coil</keyword>
<feature type="compositionally biased region" description="Basic and acidic residues" evidence="2">
    <location>
        <begin position="345"/>
        <end position="361"/>
    </location>
</feature>
<dbReference type="Proteomes" id="UP000532908">
    <property type="component" value="Unassembled WGS sequence"/>
</dbReference>
<dbReference type="AlphaFoldDB" id="A0A7K9G2F5"/>
<feature type="region of interest" description="Disordered" evidence="2">
    <location>
        <begin position="383"/>
        <end position="469"/>
    </location>
</feature>
<dbReference type="GO" id="GO:0000922">
    <property type="term" value="C:spindle pole"/>
    <property type="evidence" value="ECO:0007669"/>
    <property type="project" value="InterPro"/>
</dbReference>
<proteinExistence type="predicted"/>
<feature type="non-terminal residue" evidence="4">
    <location>
        <position position="1"/>
    </location>
</feature>
<feature type="non-terminal residue" evidence="4">
    <location>
        <position position="816"/>
    </location>
</feature>
<feature type="compositionally biased region" description="Low complexity" evidence="2">
    <location>
        <begin position="417"/>
        <end position="435"/>
    </location>
</feature>
<protein>
    <submittedName>
        <fullName evidence="4">CEP95 protein</fullName>
    </submittedName>
</protein>
<feature type="region of interest" description="Disordered" evidence="2">
    <location>
        <begin position="520"/>
        <end position="540"/>
    </location>
</feature>
<organism evidence="4 5">
    <name type="scientific">Stercorarius parasiticus</name>
    <name type="common">Parasitic jaeger</name>
    <name type="synonym">Arctic skua</name>
    <dbReference type="NCBI Taxonomy" id="54059"/>
    <lineage>
        <taxon>Eukaryota</taxon>
        <taxon>Metazoa</taxon>
        <taxon>Chordata</taxon>
        <taxon>Craniata</taxon>
        <taxon>Vertebrata</taxon>
        <taxon>Euteleostomi</taxon>
        <taxon>Archelosauria</taxon>
        <taxon>Archosauria</taxon>
        <taxon>Dinosauria</taxon>
        <taxon>Saurischia</taxon>
        <taxon>Theropoda</taxon>
        <taxon>Coelurosauria</taxon>
        <taxon>Aves</taxon>
        <taxon>Neognathae</taxon>
        <taxon>Neoaves</taxon>
        <taxon>Charadriiformes</taxon>
        <taxon>Stercorariidae</taxon>
        <taxon>Stercorarius</taxon>
    </lineage>
</organism>
<feature type="compositionally biased region" description="Basic and acidic residues" evidence="2">
    <location>
        <begin position="396"/>
        <end position="407"/>
    </location>
</feature>
<evidence type="ECO:0000313" key="5">
    <source>
        <dbReference type="Proteomes" id="UP000532908"/>
    </source>
</evidence>
<feature type="region of interest" description="Disordered" evidence="2">
    <location>
        <begin position="185"/>
        <end position="208"/>
    </location>
</feature>